<protein>
    <submittedName>
        <fullName evidence="1">Uncharacterized protein</fullName>
    </submittedName>
</protein>
<dbReference type="STRING" id="759914.BP951000_1492"/>
<name>D8IEA2_BRAP9</name>
<dbReference type="AlphaFoldDB" id="D8IEA2"/>
<evidence type="ECO:0000313" key="2">
    <source>
        <dbReference type="Proteomes" id="UP000000332"/>
    </source>
</evidence>
<sequence length="161" mass="19574">MIEAIIHYYDTDNEFRRINDIFGILKHQYENIVIKYKKRKNKSKLFVTINDEKLDCNQPLGFYMQTVENILNKDLKMQLKERIYKALKETLTFNHLEFNVMMNEKEDKLLFIELSMHGRIVRINKGTTYQDISDNDDKVRKCLKDIYKEFEEEIQELFDME</sequence>
<dbReference type="KEGG" id="bpo:BP951000_1492"/>
<dbReference type="RefSeq" id="WP_013244425.1">
    <property type="nucleotide sequence ID" value="NC_014330.1"/>
</dbReference>
<gene>
    <name evidence="1" type="ordered locus">BP951000_1492</name>
</gene>
<dbReference type="EMBL" id="CP002025">
    <property type="protein sequence ID" value="ADK31475.1"/>
    <property type="molecule type" value="Genomic_DNA"/>
</dbReference>
<dbReference type="Proteomes" id="UP000000332">
    <property type="component" value="Chromosome"/>
</dbReference>
<dbReference type="InParanoid" id="D8IEA2"/>
<reference evidence="1 2" key="1">
    <citation type="journal article" date="2010" name="PLoS ONE">
        <title>The complete genome sequence of the pathogenic intestinal spirochete Brachyspira pilosicoli and comparison with other Brachyspira genomes.</title>
        <authorList>
            <person name="Wanchanthuek P."/>
            <person name="Bellgard M.I."/>
            <person name="La T."/>
            <person name="Ryan K."/>
            <person name="Moolhuijzen P."/>
            <person name="Chapman B."/>
            <person name="Black M."/>
            <person name="Schibeci D."/>
            <person name="Hunter A."/>
            <person name="Barrero R."/>
            <person name="Phillips N.D."/>
            <person name="Hampson D.J."/>
        </authorList>
    </citation>
    <scope>NUCLEOTIDE SEQUENCE [LARGE SCALE GENOMIC DNA]</scope>
    <source>
        <strain evidence="2">ATCC BAA-1826 / 95/1000</strain>
    </source>
</reference>
<organism evidence="1 2">
    <name type="scientific">Brachyspira pilosicoli (strain ATCC BAA-1826 / 95/1000)</name>
    <dbReference type="NCBI Taxonomy" id="759914"/>
    <lineage>
        <taxon>Bacteria</taxon>
        <taxon>Pseudomonadati</taxon>
        <taxon>Spirochaetota</taxon>
        <taxon>Spirochaetia</taxon>
        <taxon>Brachyspirales</taxon>
        <taxon>Brachyspiraceae</taxon>
        <taxon>Brachyspira</taxon>
    </lineage>
</organism>
<dbReference type="GeneID" id="56440057"/>
<evidence type="ECO:0000313" key="1">
    <source>
        <dbReference type="EMBL" id="ADK31475.1"/>
    </source>
</evidence>
<accession>D8IEA2</accession>
<keyword evidence="2" id="KW-1185">Reference proteome</keyword>
<proteinExistence type="predicted"/>
<dbReference type="HOGENOM" id="CLU_1640557_0_0_12"/>